<keyword evidence="3" id="KW-0560">Oxidoreductase</keyword>
<dbReference type="PANTHER" id="PTHR42659">
    <property type="entry name" value="XANTHINE DEHYDROGENASE SUBUNIT C-RELATED"/>
    <property type="match status" value="1"/>
</dbReference>
<dbReference type="AlphaFoldDB" id="A0A157Q7G4"/>
<dbReference type="Pfam" id="PF00941">
    <property type="entry name" value="FAD_binding_5"/>
    <property type="match status" value="1"/>
</dbReference>
<dbReference type="EC" id="1.17.1.4" evidence="3"/>
<evidence type="ECO:0000313" key="4">
    <source>
        <dbReference type="Proteomes" id="UP000077037"/>
    </source>
</evidence>
<dbReference type="GO" id="GO:0004854">
    <property type="term" value="F:xanthine dehydrogenase activity"/>
    <property type="evidence" value="ECO:0007669"/>
    <property type="project" value="UniProtKB-EC"/>
</dbReference>
<dbReference type="InterPro" id="IPR002346">
    <property type="entry name" value="Mopterin_DH_FAD-bd"/>
</dbReference>
<dbReference type="InterPro" id="IPR016167">
    <property type="entry name" value="FAD-bd_PCMH_sub1"/>
</dbReference>
<dbReference type="EMBL" id="FKBS01000017">
    <property type="protein sequence ID" value="SAI41865.1"/>
    <property type="molecule type" value="Genomic_DNA"/>
</dbReference>
<dbReference type="PROSITE" id="PS51387">
    <property type="entry name" value="FAD_PCMH"/>
    <property type="match status" value="1"/>
</dbReference>
<accession>A0A157Q7G4</accession>
<dbReference type="InterPro" id="IPR051312">
    <property type="entry name" value="Diverse_Substr_Oxidored"/>
</dbReference>
<feature type="domain" description="FAD-binding PCMH-type" evidence="2">
    <location>
        <begin position="1"/>
        <end position="222"/>
    </location>
</feature>
<gene>
    <name evidence="3" type="primary">yagS_1</name>
    <name evidence="3" type="ORF">SAMEA1982600_03346</name>
</gene>
<dbReference type="SUPFAM" id="SSF55447">
    <property type="entry name" value="CO dehydrogenase flavoprotein C-terminal domain-like"/>
    <property type="match status" value="1"/>
</dbReference>
<dbReference type="InterPro" id="IPR016169">
    <property type="entry name" value="FAD-bd_PCMH_sub2"/>
</dbReference>
<evidence type="ECO:0000313" key="3">
    <source>
        <dbReference type="EMBL" id="SAI41865.1"/>
    </source>
</evidence>
<dbReference type="Gene3D" id="3.30.465.10">
    <property type="match status" value="2"/>
</dbReference>
<dbReference type="Gene3D" id="3.30.43.10">
    <property type="entry name" value="Uridine Diphospho-n-acetylenolpyruvylglucosamine Reductase, domain 2"/>
    <property type="match status" value="1"/>
</dbReference>
<keyword evidence="1" id="KW-0274">FAD</keyword>
<dbReference type="SUPFAM" id="SSF56176">
    <property type="entry name" value="FAD-binding/transporter-associated domain-like"/>
    <property type="match status" value="1"/>
</dbReference>
<dbReference type="SMART" id="SM01092">
    <property type="entry name" value="CO_deh_flav_C"/>
    <property type="match status" value="1"/>
</dbReference>
<dbReference type="GO" id="GO:0071949">
    <property type="term" value="F:FAD binding"/>
    <property type="evidence" value="ECO:0007669"/>
    <property type="project" value="InterPro"/>
</dbReference>
<dbReference type="Proteomes" id="UP000077037">
    <property type="component" value="Unassembled WGS sequence"/>
</dbReference>
<reference evidence="3 4" key="1">
    <citation type="submission" date="2016-03" db="EMBL/GenBank/DDBJ databases">
        <authorList>
            <consortium name="Pathogen Informatics"/>
        </authorList>
    </citation>
    <scope>NUCLEOTIDE SEQUENCE [LARGE SCALE GENOMIC DNA]</scope>
    <source>
        <strain evidence="3 4">NCTC13364</strain>
    </source>
</reference>
<name>A0A157Q7G4_9BORD</name>
<proteinExistence type="predicted"/>
<dbReference type="InterPro" id="IPR036683">
    <property type="entry name" value="CO_DH_flav_C_dom_sf"/>
</dbReference>
<dbReference type="Pfam" id="PF03450">
    <property type="entry name" value="CO_deh_flav_C"/>
    <property type="match status" value="1"/>
</dbReference>
<dbReference type="OrthoDB" id="9814706at2"/>
<keyword evidence="1" id="KW-0285">Flavoprotein</keyword>
<dbReference type="InterPro" id="IPR036318">
    <property type="entry name" value="FAD-bd_PCMH-like_sf"/>
</dbReference>
<dbReference type="RefSeq" id="WP_066415360.1">
    <property type="nucleotide sequence ID" value="NZ_FKBS01000017.1"/>
</dbReference>
<dbReference type="InterPro" id="IPR005107">
    <property type="entry name" value="CO_DH_flav_C"/>
</dbReference>
<evidence type="ECO:0000256" key="1">
    <source>
        <dbReference type="ARBA" id="ARBA00022827"/>
    </source>
</evidence>
<organism evidence="3 4">
    <name type="scientific">Bordetella ansorpii</name>
    <dbReference type="NCBI Taxonomy" id="288768"/>
    <lineage>
        <taxon>Bacteria</taxon>
        <taxon>Pseudomonadati</taxon>
        <taxon>Pseudomonadota</taxon>
        <taxon>Betaproteobacteria</taxon>
        <taxon>Burkholderiales</taxon>
        <taxon>Alcaligenaceae</taxon>
        <taxon>Bordetella</taxon>
    </lineage>
</organism>
<dbReference type="EC" id="1.3.7.9" evidence="3"/>
<evidence type="ECO:0000259" key="2">
    <source>
        <dbReference type="PROSITE" id="PS51387"/>
    </source>
</evidence>
<dbReference type="InterPro" id="IPR016166">
    <property type="entry name" value="FAD-bd_PCMH"/>
</dbReference>
<protein>
    <submittedName>
        <fullName evidence="3">Xanthine dehydrogenase</fullName>
        <ecNumber evidence="3">1.17.1.4</ecNumber>
        <ecNumber evidence="3">1.3.7.9</ecNumber>
    </submittedName>
</protein>
<dbReference type="Gene3D" id="3.30.390.50">
    <property type="entry name" value="CO dehydrogenase flavoprotein, C-terminal domain"/>
    <property type="match status" value="1"/>
</dbReference>
<sequence>MRPFEYLQASDPADGVAQASRHQGARFLAGGTNLVDLMKEDIEQPTHLVDISRLALRDIAPGNAGLAIGALATNADTANHNAVRTQYPLLSQAILAGASGQIRNMATNGGNLLQRTRCQYFYDISMPCNKRRPGSGCAAREGLNRIHAVFGWSEACVAAYPGDMANALVALDARVRILRRDNTEATMPLASLYRLPGSDPAKDTNLAPGELIVGIDLPAASERYAAHSHYLKVRDRSSYAFAMVSVAAALDIKDGVIQSARVVLGGVAHMPWRVEDAESLLAGGPPGEARFQQAADRAFQDARPLSHNQYKIELGKRAVVRALTLASRPA</sequence>
<dbReference type="PANTHER" id="PTHR42659:SF1">
    <property type="entry name" value="OXIDOREDUCTASE"/>
    <property type="match status" value="1"/>
</dbReference>